<feature type="region of interest" description="Disordered" evidence="9">
    <location>
        <begin position="426"/>
        <end position="453"/>
    </location>
</feature>
<dbReference type="InterPro" id="IPR014480">
    <property type="entry name" value="Mannan-1_6-alpha_mannosidase"/>
</dbReference>
<sequence length="488" mass="53737">MQVRDVRLSKQPKGGNEAIAALFLILSSSHLTTMHLAVLGVGLLFLGRISALQIQLNDPQSIKDAASQTAYGSLLWYSGNETGRIPGSFPEKWWEGSVLFTSLILYWYYTGDSQYNALTIQGLQWQAGDNGDYLPANYSSYLGNDDQFFWGAAAMTAAELGFPEDDDGYSWLSLAQGVFNSQTRRWDNETCGGGFRWQHYPYQGAGYTLKNAISNGGFFQLAARLARYTDNSTYAEWAQRTWDWSVSTPLVNNKTWNVADSTSNNDGCTTQGNTQWSYNYGAYITGAAYMYNYTGEAQWKRAVDGLLDRILEQFFPQRYGGGNVISDICEPVELCNFNEILFKGIVSAWLTTVATIVPDTYDRIFPKLQTSAQAAALSCSGAGNSSCSVRWYPREWDKTIGMEQQIIATFVLSSVLVTEKSAVPLTSTTGGNSTSNPNLGTNDDDNVTEPSKISTGDRVGASILTVLFVGLWGGMTAWMILGEKDMMG</sequence>
<name>A0ABR4G358_9EURO</name>
<dbReference type="SUPFAM" id="SSF48208">
    <property type="entry name" value="Six-hairpin glycosidases"/>
    <property type="match status" value="1"/>
</dbReference>
<evidence type="ECO:0000256" key="5">
    <source>
        <dbReference type="ARBA" id="ARBA00022801"/>
    </source>
</evidence>
<feature type="transmembrane region" description="Helical" evidence="10">
    <location>
        <begin position="20"/>
        <end position="46"/>
    </location>
</feature>
<evidence type="ECO:0000256" key="6">
    <source>
        <dbReference type="ARBA" id="ARBA00023180"/>
    </source>
</evidence>
<evidence type="ECO:0000256" key="2">
    <source>
        <dbReference type="ARBA" id="ARBA00009699"/>
    </source>
</evidence>
<comment type="catalytic activity">
    <reaction evidence="1 8">
        <text>Random hydrolysis of (1-&gt;6)-alpha-D-mannosidic linkages in unbranched (1-&gt;6)-mannans.</text>
        <dbReference type="EC" id="3.2.1.101"/>
    </reaction>
</comment>
<keyword evidence="12" id="KW-1185">Reference proteome</keyword>
<evidence type="ECO:0000256" key="7">
    <source>
        <dbReference type="ARBA" id="ARBA00023295"/>
    </source>
</evidence>
<evidence type="ECO:0000256" key="10">
    <source>
        <dbReference type="SAM" id="Phobius"/>
    </source>
</evidence>
<evidence type="ECO:0000256" key="3">
    <source>
        <dbReference type="ARBA" id="ARBA00012350"/>
    </source>
</evidence>
<dbReference type="EMBL" id="JBFTWV010000057">
    <property type="protein sequence ID" value="KAL2793457.1"/>
    <property type="molecule type" value="Genomic_DNA"/>
</dbReference>
<dbReference type="InterPro" id="IPR005198">
    <property type="entry name" value="Glyco_hydro_76"/>
</dbReference>
<keyword evidence="7 8" id="KW-0326">Glycosidase</keyword>
<comment type="caution">
    <text evidence="11">The sequence shown here is derived from an EMBL/GenBank/DDBJ whole genome shotgun (WGS) entry which is preliminary data.</text>
</comment>
<organism evidence="11 12">
    <name type="scientific">Aspergillus keveii</name>
    <dbReference type="NCBI Taxonomy" id="714993"/>
    <lineage>
        <taxon>Eukaryota</taxon>
        <taxon>Fungi</taxon>
        <taxon>Dikarya</taxon>
        <taxon>Ascomycota</taxon>
        <taxon>Pezizomycotina</taxon>
        <taxon>Eurotiomycetes</taxon>
        <taxon>Eurotiomycetidae</taxon>
        <taxon>Eurotiales</taxon>
        <taxon>Aspergillaceae</taxon>
        <taxon>Aspergillus</taxon>
        <taxon>Aspergillus subgen. Nidulantes</taxon>
    </lineage>
</organism>
<dbReference type="PANTHER" id="PTHR12145">
    <property type="entry name" value="MANNAN ENDO-1,6-ALPHA-MANNOSIDASE DCW1"/>
    <property type="match status" value="1"/>
</dbReference>
<dbReference type="PIRSF" id="PIRSF016302">
    <property type="entry name" value="Man_a_manosd"/>
    <property type="match status" value="1"/>
</dbReference>
<dbReference type="Gene3D" id="1.50.10.20">
    <property type="match status" value="1"/>
</dbReference>
<dbReference type="GO" id="GO:0016787">
    <property type="term" value="F:hydrolase activity"/>
    <property type="evidence" value="ECO:0007669"/>
    <property type="project" value="UniProtKB-KW"/>
</dbReference>
<dbReference type="InterPro" id="IPR008928">
    <property type="entry name" value="6-hairpin_glycosidase_sf"/>
</dbReference>
<proteinExistence type="inferred from homology"/>
<dbReference type="PANTHER" id="PTHR12145:SF37">
    <property type="entry name" value="MANNAN ENDO-1,6-ALPHA-MANNOSIDASE"/>
    <property type="match status" value="1"/>
</dbReference>
<feature type="compositionally biased region" description="Low complexity" evidence="9">
    <location>
        <begin position="426"/>
        <end position="441"/>
    </location>
</feature>
<evidence type="ECO:0000256" key="9">
    <source>
        <dbReference type="SAM" id="MobiDB-lite"/>
    </source>
</evidence>
<keyword evidence="10" id="KW-0812">Transmembrane</keyword>
<evidence type="ECO:0000256" key="1">
    <source>
        <dbReference type="ARBA" id="ARBA00001452"/>
    </source>
</evidence>
<evidence type="ECO:0000313" key="11">
    <source>
        <dbReference type="EMBL" id="KAL2793457.1"/>
    </source>
</evidence>
<feature type="transmembrane region" description="Helical" evidence="10">
    <location>
        <begin position="459"/>
        <end position="481"/>
    </location>
</feature>
<evidence type="ECO:0000256" key="4">
    <source>
        <dbReference type="ARBA" id="ARBA00022729"/>
    </source>
</evidence>
<keyword evidence="4" id="KW-0732">Signal</keyword>
<reference evidence="11 12" key="1">
    <citation type="submission" date="2024-07" db="EMBL/GenBank/DDBJ databases">
        <title>Section-level genome sequencing and comparative genomics of Aspergillus sections Usti and Cavernicolus.</title>
        <authorList>
            <consortium name="Lawrence Berkeley National Laboratory"/>
            <person name="Nybo J.L."/>
            <person name="Vesth T.C."/>
            <person name="Theobald S."/>
            <person name="Frisvad J.C."/>
            <person name="Larsen T.O."/>
            <person name="Kjaerboelling I."/>
            <person name="Rothschild-Mancinelli K."/>
            <person name="Lyhne E.K."/>
            <person name="Kogle M.E."/>
            <person name="Barry K."/>
            <person name="Clum A."/>
            <person name="Na H."/>
            <person name="Ledsgaard L."/>
            <person name="Lin J."/>
            <person name="Lipzen A."/>
            <person name="Kuo A."/>
            <person name="Riley R."/>
            <person name="Mondo S."/>
            <person name="Labutti K."/>
            <person name="Haridas S."/>
            <person name="Pangalinan J."/>
            <person name="Salamov A.A."/>
            <person name="Simmons B.A."/>
            <person name="Magnuson J.K."/>
            <person name="Chen J."/>
            <person name="Drula E."/>
            <person name="Henrissat B."/>
            <person name="Wiebenga A."/>
            <person name="Lubbers R.J."/>
            <person name="Gomes A.C."/>
            <person name="Makela M.R."/>
            <person name="Stajich J."/>
            <person name="Grigoriev I.V."/>
            <person name="Mortensen U.H."/>
            <person name="De Vries R.P."/>
            <person name="Baker S.E."/>
            <person name="Andersen M.R."/>
        </authorList>
    </citation>
    <scope>NUCLEOTIDE SEQUENCE [LARGE SCALE GENOMIC DNA]</scope>
    <source>
        <strain evidence="11 12">CBS 209.92</strain>
    </source>
</reference>
<gene>
    <name evidence="11" type="ORF">BJX66DRAFT_305911</name>
</gene>
<keyword evidence="6" id="KW-0325">Glycoprotein</keyword>
<evidence type="ECO:0000256" key="8">
    <source>
        <dbReference type="PIRNR" id="PIRNR016302"/>
    </source>
</evidence>
<keyword evidence="10" id="KW-0472">Membrane</keyword>
<keyword evidence="5 8" id="KW-0378">Hydrolase</keyword>
<protein>
    <recommendedName>
        <fullName evidence="3 8">Mannan endo-1,6-alpha-mannosidase</fullName>
        <ecNumber evidence="3 8">3.2.1.101</ecNumber>
    </recommendedName>
</protein>
<comment type="similarity">
    <text evidence="2 8">Belongs to the glycosyl hydrolase 76 family.</text>
</comment>
<dbReference type="Proteomes" id="UP001610563">
    <property type="component" value="Unassembled WGS sequence"/>
</dbReference>
<dbReference type="Pfam" id="PF03663">
    <property type="entry name" value="Glyco_hydro_76"/>
    <property type="match status" value="1"/>
</dbReference>
<keyword evidence="10" id="KW-1133">Transmembrane helix</keyword>
<evidence type="ECO:0000313" key="12">
    <source>
        <dbReference type="Proteomes" id="UP001610563"/>
    </source>
</evidence>
<dbReference type="EC" id="3.2.1.101" evidence="3 8"/>
<accession>A0ABR4G358</accession>